<dbReference type="Proteomes" id="UP000306402">
    <property type="component" value="Unassembled WGS sequence"/>
</dbReference>
<dbReference type="RefSeq" id="WP_138367417.1">
    <property type="nucleotide sequence ID" value="NZ_VCEJ01000005.1"/>
</dbReference>
<dbReference type="EMBL" id="VCEJ01000005">
    <property type="protein sequence ID" value="TLU99126.1"/>
    <property type="molecule type" value="Genomic_DNA"/>
</dbReference>
<comment type="caution">
    <text evidence="1">The sequence shown here is derived from an EMBL/GenBank/DDBJ whole genome shotgun (WGS) entry which is preliminary data.</text>
</comment>
<sequence>MPTVLYINGFRFFFWLNEHEPIHIHVERGKCSARIELVPKIAVSYNRGFKKNEMRSILDIIVCNYGKIIQAWNNTFDQ</sequence>
<proteinExistence type="predicted"/>
<protein>
    <submittedName>
        <fullName evidence="1">DUF4160 domain-containing protein</fullName>
    </submittedName>
</protein>
<dbReference type="Pfam" id="PF13711">
    <property type="entry name" value="DUF4160"/>
    <property type="match status" value="1"/>
</dbReference>
<name>A0A5R9KSR0_9BACT</name>
<evidence type="ECO:0000313" key="1">
    <source>
        <dbReference type="EMBL" id="TLU99126.1"/>
    </source>
</evidence>
<reference evidence="1 2" key="1">
    <citation type="submission" date="2019-05" db="EMBL/GenBank/DDBJ databases">
        <authorList>
            <person name="Qu J.-H."/>
        </authorList>
    </citation>
    <scope>NUCLEOTIDE SEQUENCE [LARGE SCALE GENOMIC DNA]</scope>
    <source>
        <strain evidence="1 2">T17</strain>
    </source>
</reference>
<keyword evidence="2" id="KW-1185">Reference proteome</keyword>
<organism evidence="1 2">
    <name type="scientific">Dyadobacter luticola</name>
    <dbReference type="NCBI Taxonomy" id="1979387"/>
    <lineage>
        <taxon>Bacteria</taxon>
        <taxon>Pseudomonadati</taxon>
        <taxon>Bacteroidota</taxon>
        <taxon>Cytophagia</taxon>
        <taxon>Cytophagales</taxon>
        <taxon>Spirosomataceae</taxon>
        <taxon>Dyadobacter</taxon>
    </lineage>
</organism>
<evidence type="ECO:0000313" key="2">
    <source>
        <dbReference type="Proteomes" id="UP000306402"/>
    </source>
</evidence>
<dbReference type="OrthoDB" id="122670at2"/>
<dbReference type="InterPro" id="IPR025427">
    <property type="entry name" value="DUF4160"/>
</dbReference>
<accession>A0A5R9KSR0</accession>
<gene>
    <name evidence="1" type="ORF">FEN17_21350</name>
</gene>
<dbReference type="AlphaFoldDB" id="A0A5R9KSR0"/>